<protein>
    <submittedName>
        <fullName evidence="2">Uncharacterized protein</fullName>
    </submittedName>
</protein>
<evidence type="ECO:0000256" key="1">
    <source>
        <dbReference type="SAM" id="SignalP"/>
    </source>
</evidence>
<evidence type="ECO:0000313" key="3">
    <source>
        <dbReference type="Proteomes" id="UP000264006"/>
    </source>
</evidence>
<feature type="chain" id="PRO_5016626406" evidence="1">
    <location>
        <begin position="35"/>
        <end position="927"/>
    </location>
</feature>
<dbReference type="Proteomes" id="UP000264006">
    <property type="component" value="Chromosome"/>
</dbReference>
<keyword evidence="3" id="KW-1185">Reference proteome</keyword>
<gene>
    <name evidence="2" type="ORF">DVS28_a4642</name>
</gene>
<keyword evidence="1" id="KW-0732">Signal</keyword>
<dbReference type="PANTHER" id="PTHR30032">
    <property type="entry name" value="N-ACETYLMURAMOYL-L-ALANINE AMIDASE-RELATED"/>
    <property type="match status" value="1"/>
</dbReference>
<dbReference type="Gene3D" id="2.60.120.380">
    <property type="match status" value="1"/>
</dbReference>
<accession>A0A346Y4A6</accession>
<dbReference type="Gene3D" id="3.40.50.12090">
    <property type="match status" value="1"/>
</dbReference>
<evidence type="ECO:0000313" key="2">
    <source>
        <dbReference type="EMBL" id="AXV09303.1"/>
    </source>
</evidence>
<sequence>MEMTVRTRVGVRGTTTVLLGALVAALLAVAPATAQPEAPADLLQVIKDDDSPSNVELVVRLSEATPRTDVRRVAISRDDQFADALASGVLQDDSPLLMVPSDGEVPTRVLDEIRRLGAQEAVILGGNAAVSDDVEAQFQQAGLQTARRQGGSRFETAIEIARAEAPEATTAILARAGASDPNNPTQGFADALASGAMAAENGWPILLTDTNALTAATREYMSDSSIERVLIIGGTAAVSAAVEDEVRSMVGSTERIAGDSRAGTAIEIAKELGVDDAGDTDRVVLVDGTSPNGFAGGFAAAGHAAVLDAPIVLADGIMLPPETESFLSTGAAFAQAGDPVAVTCVVHPLACDGGREELGLVAFPLLDVNPPINSLVQPGQSVQVTLTPVEEGANTPVTVKGSCLDGQQDLVTDGSGRTSFVLAEAFPPFSTCSLDVTWGQEDARVQQGYSYALDPDLGRGDGVTVSSSIFSFGAEIPSTPLYVADRISCSGPAGDEAHEDATYEASYLHEDFFVETFGLTSFPLEALPGDTCTAEAQVPSGLDSSVLWGVYSWSDAGLRNPLALGRGTTATFDFDDIGSVADVSVVWILRVDTTEIGTPPSPPEGVTGQVFNPENLQITCDGVLIEPDLSFQAPGATCNVAADPSGRQILVVEPGRPLVPSTTASFTAPTSAFTTAVYTVLIDRSGAMAGGGGAAGCVDAPELPFSTITPGLTTPGAPSAYSTFFGFADEALRFRADNQYGDFELGLDPVMHLYAPDGTLLLSNDDGDSLLNSRIDAVLPEEGLYCIEVTGFGGTTGNFLLVADPAPVFGDSQVLSPELQTYSYVYSGSAGDPLVVEMRVPGFEATDPLLAIFDSQGNLLATDDDGGGFPNARLEFVVPADGDYQIVAAVYGETYGPYLLEASFPTAVPPAAFAAAGPGGPSITPTG</sequence>
<dbReference type="InterPro" id="IPR051922">
    <property type="entry name" value="Bact_Sporulation_Assoc"/>
</dbReference>
<dbReference type="AlphaFoldDB" id="A0A346Y4A6"/>
<dbReference type="PANTHER" id="PTHR30032:SF8">
    <property type="entry name" value="GERMINATION-SPECIFIC N-ACETYLMURAMOYL-L-ALANINE AMIDASE"/>
    <property type="match status" value="1"/>
</dbReference>
<reference evidence="2 3" key="1">
    <citation type="submission" date="2018-09" db="EMBL/GenBank/DDBJ databases">
        <title>Complete genome sequence of Euzebya sp. DY32-46 isolated from seawater of Pacific Ocean.</title>
        <authorList>
            <person name="Xu L."/>
            <person name="Wu Y.-H."/>
            <person name="Xu X.-W."/>
        </authorList>
    </citation>
    <scope>NUCLEOTIDE SEQUENCE [LARGE SCALE GENOMIC DNA]</scope>
    <source>
        <strain evidence="2 3">DY32-46</strain>
    </source>
</reference>
<dbReference type="InterPro" id="IPR007253">
    <property type="entry name" value="Cell_wall-bd_2"/>
</dbReference>
<name>A0A346Y4A6_9ACTN</name>
<dbReference type="EMBL" id="CP031165">
    <property type="protein sequence ID" value="AXV09303.1"/>
    <property type="molecule type" value="Genomic_DNA"/>
</dbReference>
<feature type="signal peptide" evidence="1">
    <location>
        <begin position="1"/>
        <end position="34"/>
    </location>
</feature>
<organism evidence="2 3">
    <name type="scientific">Euzebya pacifica</name>
    <dbReference type="NCBI Taxonomy" id="1608957"/>
    <lineage>
        <taxon>Bacteria</taxon>
        <taxon>Bacillati</taxon>
        <taxon>Actinomycetota</taxon>
        <taxon>Nitriliruptoria</taxon>
        <taxon>Euzebyales</taxon>
    </lineage>
</organism>
<proteinExistence type="predicted"/>
<dbReference type="Pfam" id="PF04122">
    <property type="entry name" value="CW_binding_2"/>
    <property type="match status" value="3"/>
</dbReference>
<dbReference type="KEGG" id="euz:DVS28_a4642"/>